<dbReference type="InterPro" id="IPR000847">
    <property type="entry name" value="LysR_HTH_N"/>
</dbReference>
<dbReference type="GO" id="GO:0032993">
    <property type="term" value="C:protein-DNA complex"/>
    <property type="evidence" value="ECO:0007669"/>
    <property type="project" value="TreeGrafter"/>
</dbReference>
<dbReference type="PANTHER" id="PTHR30346:SF28">
    <property type="entry name" value="HTH-TYPE TRANSCRIPTIONAL REGULATOR CYNR"/>
    <property type="match status" value="1"/>
</dbReference>
<dbReference type="InterPro" id="IPR036388">
    <property type="entry name" value="WH-like_DNA-bd_sf"/>
</dbReference>
<evidence type="ECO:0000259" key="5">
    <source>
        <dbReference type="PROSITE" id="PS50931"/>
    </source>
</evidence>
<dbReference type="SUPFAM" id="SSF53850">
    <property type="entry name" value="Periplasmic binding protein-like II"/>
    <property type="match status" value="1"/>
</dbReference>
<dbReference type="PANTHER" id="PTHR30346">
    <property type="entry name" value="TRANSCRIPTIONAL DUAL REGULATOR HCAR-RELATED"/>
    <property type="match status" value="1"/>
</dbReference>
<evidence type="ECO:0000256" key="4">
    <source>
        <dbReference type="ARBA" id="ARBA00023163"/>
    </source>
</evidence>
<dbReference type="InterPro" id="IPR005119">
    <property type="entry name" value="LysR_subst-bd"/>
</dbReference>
<accession>H0E7Z7</accession>
<keyword evidence="3" id="KW-0238">DNA-binding</keyword>
<dbReference type="GO" id="GO:0003700">
    <property type="term" value="F:DNA-binding transcription factor activity"/>
    <property type="evidence" value="ECO:0007669"/>
    <property type="project" value="InterPro"/>
</dbReference>
<keyword evidence="2" id="KW-0805">Transcription regulation</keyword>
<proteinExistence type="inferred from homology"/>
<dbReference type="Gene3D" id="3.40.190.10">
    <property type="entry name" value="Periplasmic binding protein-like II"/>
    <property type="match status" value="2"/>
</dbReference>
<evidence type="ECO:0000256" key="2">
    <source>
        <dbReference type="ARBA" id="ARBA00023015"/>
    </source>
</evidence>
<dbReference type="Proteomes" id="UP000005143">
    <property type="component" value="Unassembled WGS sequence"/>
</dbReference>
<feature type="domain" description="HTH lysR-type" evidence="5">
    <location>
        <begin position="3"/>
        <end position="60"/>
    </location>
</feature>
<sequence length="294" mass="30525">MVPDLRLVRYFVTVGEEGNVTRAAERLHIAQPSLSAALKQLEQQLGVTLLERSGRGIALTPAGELLLVRGRELLDQARAVADEVRGRGGAAAARLRLGLSPTARYEVGPALLGACATAAPAAMLYTREDTTGALLQDVANGRLDLAVTFCAATAPAGVELLPLVDAPAIAHVPAGHRLAGRSTVTLDDLSEETILVAASRDSGGFSDRVLGAFAAAGIRPATRVDPYPDLGLQAVREGLGVVIYVRGAFPPEVAGSAFVPLDPPLTLPFHLAWRDGSRTAAVDAVIEVARGLAA</sequence>
<dbReference type="FunFam" id="1.10.10.10:FF:000001">
    <property type="entry name" value="LysR family transcriptional regulator"/>
    <property type="match status" value="1"/>
</dbReference>
<reference evidence="6 7" key="1">
    <citation type="journal article" date="2013" name="Biodegradation">
        <title>Quantitative proteomic analysis of ibuprofen-degrading Patulibacter sp. strain I11.</title>
        <authorList>
            <person name="Almeida B."/>
            <person name="Kjeldal H."/>
            <person name="Lolas I."/>
            <person name="Knudsen A.D."/>
            <person name="Carvalho G."/>
            <person name="Nielsen K.L."/>
            <person name="Barreto Crespo M.T."/>
            <person name="Stensballe A."/>
            <person name="Nielsen J.L."/>
        </authorList>
    </citation>
    <scope>NUCLEOTIDE SEQUENCE [LARGE SCALE GENOMIC DNA]</scope>
    <source>
        <strain evidence="6 7">I11</strain>
    </source>
</reference>
<dbReference type="Pfam" id="PF03466">
    <property type="entry name" value="LysR_substrate"/>
    <property type="match status" value="1"/>
</dbReference>
<keyword evidence="4" id="KW-0804">Transcription</keyword>
<dbReference type="GO" id="GO:0003677">
    <property type="term" value="F:DNA binding"/>
    <property type="evidence" value="ECO:0007669"/>
    <property type="project" value="UniProtKB-KW"/>
</dbReference>
<dbReference type="SUPFAM" id="SSF46785">
    <property type="entry name" value="Winged helix' DNA-binding domain"/>
    <property type="match status" value="1"/>
</dbReference>
<dbReference type="PRINTS" id="PR00039">
    <property type="entry name" value="HTHLYSR"/>
</dbReference>
<name>H0E7Z7_9ACTN</name>
<evidence type="ECO:0000313" key="6">
    <source>
        <dbReference type="EMBL" id="EHN10195.1"/>
    </source>
</evidence>
<keyword evidence="7" id="KW-1185">Reference proteome</keyword>
<comment type="caution">
    <text evidence="6">The sequence shown here is derived from an EMBL/GenBank/DDBJ whole genome shotgun (WGS) entry which is preliminary data.</text>
</comment>
<comment type="similarity">
    <text evidence="1">Belongs to the LysR transcriptional regulatory family.</text>
</comment>
<gene>
    <name evidence="6" type="ORF">PAI11_29540</name>
</gene>
<dbReference type="Gene3D" id="1.10.10.10">
    <property type="entry name" value="Winged helix-like DNA-binding domain superfamily/Winged helix DNA-binding domain"/>
    <property type="match status" value="1"/>
</dbReference>
<dbReference type="InterPro" id="IPR036390">
    <property type="entry name" value="WH_DNA-bd_sf"/>
</dbReference>
<organism evidence="6 7">
    <name type="scientific">Patulibacter medicamentivorans</name>
    <dbReference type="NCBI Taxonomy" id="1097667"/>
    <lineage>
        <taxon>Bacteria</taxon>
        <taxon>Bacillati</taxon>
        <taxon>Actinomycetota</taxon>
        <taxon>Thermoleophilia</taxon>
        <taxon>Solirubrobacterales</taxon>
        <taxon>Patulibacteraceae</taxon>
        <taxon>Patulibacter</taxon>
    </lineage>
</organism>
<evidence type="ECO:0000313" key="7">
    <source>
        <dbReference type="Proteomes" id="UP000005143"/>
    </source>
</evidence>
<dbReference type="OrthoDB" id="3171102at2"/>
<dbReference type="Pfam" id="PF00126">
    <property type="entry name" value="HTH_1"/>
    <property type="match status" value="1"/>
</dbReference>
<evidence type="ECO:0000256" key="1">
    <source>
        <dbReference type="ARBA" id="ARBA00009437"/>
    </source>
</evidence>
<evidence type="ECO:0000256" key="3">
    <source>
        <dbReference type="ARBA" id="ARBA00023125"/>
    </source>
</evidence>
<dbReference type="CDD" id="cd08414">
    <property type="entry name" value="PBP2_LTTR_aromatics_like"/>
    <property type="match status" value="1"/>
</dbReference>
<dbReference type="PROSITE" id="PS50931">
    <property type="entry name" value="HTH_LYSR"/>
    <property type="match status" value="1"/>
</dbReference>
<dbReference type="EMBL" id="AGUD01000238">
    <property type="protein sequence ID" value="EHN10195.1"/>
    <property type="molecule type" value="Genomic_DNA"/>
</dbReference>
<dbReference type="AlphaFoldDB" id="H0E7Z7"/>
<protein>
    <submittedName>
        <fullName evidence="6">Transcriptional regulator LysR family</fullName>
    </submittedName>
</protein>
<dbReference type="RefSeq" id="WP_007576535.1">
    <property type="nucleotide sequence ID" value="NZ_AGUD01000238.1"/>
</dbReference>